<dbReference type="Gene3D" id="1.10.10.10">
    <property type="entry name" value="Winged helix-like DNA-binding domain superfamily/Winged helix DNA-binding domain"/>
    <property type="match status" value="1"/>
</dbReference>
<feature type="domain" description="OmpR/PhoB-type" evidence="4">
    <location>
        <begin position="1"/>
        <end position="93"/>
    </location>
</feature>
<dbReference type="Gene3D" id="3.40.50.300">
    <property type="entry name" value="P-loop containing nucleotide triphosphate hydrolases"/>
    <property type="match status" value="1"/>
</dbReference>
<protein>
    <submittedName>
        <fullName evidence="5">ATPase</fullName>
    </submittedName>
</protein>
<reference evidence="6" key="1">
    <citation type="submission" date="2016-03" db="EMBL/GenBank/DDBJ databases">
        <title>Complete genome sequence of the type strain Actinoalloteichus hymeniacidonis DSM 45092.</title>
        <authorList>
            <person name="Schaffert L."/>
            <person name="Albersmeier A."/>
            <person name="Winkler A."/>
            <person name="Kalinowski J."/>
            <person name="Zotchev S."/>
            <person name="Ruckert C."/>
        </authorList>
    </citation>
    <scope>NUCLEOTIDE SEQUENCE [LARGE SCALE GENOMIC DNA]</scope>
    <source>
        <strain evidence="6">HPA177(T) (DSM 45092(T))</strain>
    </source>
</reference>
<name>A0AAC9HSV2_9PSEU</name>
<dbReference type="InterPro" id="IPR036388">
    <property type="entry name" value="WH-like_DNA-bd_sf"/>
</dbReference>
<dbReference type="PANTHER" id="PTHR47691">
    <property type="entry name" value="REGULATOR-RELATED"/>
    <property type="match status" value="1"/>
</dbReference>
<dbReference type="EMBL" id="CP014859">
    <property type="protein sequence ID" value="AOS65017.1"/>
    <property type="molecule type" value="Genomic_DNA"/>
</dbReference>
<evidence type="ECO:0000256" key="2">
    <source>
        <dbReference type="ARBA" id="ARBA00023125"/>
    </source>
</evidence>
<dbReference type="KEGG" id="ahm:TL08_21145"/>
<sequence>MAGVRIDVLGPLQVVVDGQIIEVGGMRLRAVLTRLALDAGHVVTFRTLASELWPDEVPSNPVPALHSLVSRLRRALPGPAVLRTEPAGYRLDLPAEAVDAIRFERLAQEGRHALRAGHRAAAQDFLAQALGLWRGEALADVAHLPFAAATAARLAELRLGAVADRIEAQAAGFDTDRASVVVELEQLIAAHPLRERLRMLLIETLDADGRQSEALAAYADYRAVLADELGTDPEPALRELHLRILRRDAAPERAHGNVPAPLTSFVGREKELDFLGDRLRGSRLVTLVGAGGVGKSRLASVAATEVAGTAWLVELGSVAESADVPDAVARALGLPASADTMAGLVDALSAAGTLLVLDGCEHVIEAAARLAEELLGRCSRLRVLATSREPLGITGEALCPVAPLEPGPAAALFIDRARAVQPGFEPTTDIDRICRRLDGLPLAIELAAARLRSMSQKMLAERLTDRFRLLTGGSRTALPHHRTLRAMVSWSWDLLTAAERRAAEQAAVFPTSFTVEAAEHVGITVEELHSLVDKSLLEAADGRYRMLDSIREHGQECLVRSGRLDTARTAHTECFLELAERAEPHLRGAGQLPWLARLTIERDNIIAALKFSCDSDDADTACRLGAVLSWFWTLRGDHVESTRRLGTVLRMPGAAHETARLHASAGYLLNAMFAGEFADASTVVGRPADTATPAAAFVQALLSLATGEFVAGSAVLEPHLSDADPWTRGMLWLARSILDGARGRGDQDERGVSAAVAGFRESGERWGLSLSLMSWASVKITAGDTTQGLAMLDEAVTATRELGTHDAQPVWLAMVRIDGGDTDGARAQLLHVLERSSSARQVSLARIPLADLARFEGDLAEAERQLGLVEDGGDLAERALYTAGTGYLAVATGDLDSAAHNLAEAAGLAAVMPDLPMLAHIAVGMADLHHRRGDPDSAAELLGAAHALRGGPNSGNPDVARLLRDLGSYRAAYERGSALDSANALTKIQSI</sequence>
<dbReference type="PRINTS" id="PR00364">
    <property type="entry name" value="DISEASERSIST"/>
</dbReference>
<dbReference type="SMART" id="SM01043">
    <property type="entry name" value="BTAD"/>
    <property type="match status" value="1"/>
</dbReference>
<dbReference type="Gene3D" id="1.25.40.10">
    <property type="entry name" value="Tetratricopeptide repeat domain"/>
    <property type="match status" value="2"/>
</dbReference>
<evidence type="ECO:0000313" key="5">
    <source>
        <dbReference type="EMBL" id="AOS65017.1"/>
    </source>
</evidence>
<feature type="DNA-binding region" description="OmpR/PhoB-type" evidence="3">
    <location>
        <begin position="1"/>
        <end position="93"/>
    </location>
</feature>
<dbReference type="InterPro" id="IPR011990">
    <property type="entry name" value="TPR-like_helical_dom_sf"/>
</dbReference>
<dbReference type="InterPro" id="IPR016032">
    <property type="entry name" value="Sig_transdc_resp-reg_C-effctor"/>
</dbReference>
<dbReference type="GO" id="GO:0003677">
    <property type="term" value="F:DNA binding"/>
    <property type="evidence" value="ECO:0007669"/>
    <property type="project" value="UniProtKB-UniRule"/>
</dbReference>
<dbReference type="CDD" id="cd15831">
    <property type="entry name" value="BTAD"/>
    <property type="match status" value="1"/>
</dbReference>
<dbReference type="SUPFAM" id="SSF48452">
    <property type="entry name" value="TPR-like"/>
    <property type="match status" value="2"/>
</dbReference>
<dbReference type="SMART" id="SM00862">
    <property type="entry name" value="Trans_reg_C"/>
    <property type="match status" value="1"/>
</dbReference>
<dbReference type="SUPFAM" id="SSF52540">
    <property type="entry name" value="P-loop containing nucleoside triphosphate hydrolases"/>
    <property type="match status" value="1"/>
</dbReference>
<proteinExistence type="inferred from homology"/>
<dbReference type="InterPro" id="IPR005158">
    <property type="entry name" value="BTAD"/>
</dbReference>
<keyword evidence="6" id="KW-1185">Reference proteome</keyword>
<dbReference type="PANTHER" id="PTHR47691:SF3">
    <property type="entry name" value="HTH-TYPE TRANSCRIPTIONAL REGULATOR RV0890C-RELATED"/>
    <property type="match status" value="1"/>
</dbReference>
<organism evidence="5 6">
    <name type="scientific">Actinoalloteichus hymeniacidonis</name>
    <dbReference type="NCBI Taxonomy" id="340345"/>
    <lineage>
        <taxon>Bacteria</taxon>
        <taxon>Bacillati</taxon>
        <taxon>Actinomycetota</taxon>
        <taxon>Actinomycetes</taxon>
        <taxon>Pseudonocardiales</taxon>
        <taxon>Pseudonocardiaceae</taxon>
        <taxon>Actinoalloteichus</taxon>
    </lineage>
</organism>
<dbReference type="PROSITE" id="PS51755">
    <property type="entry name" value="OMPR_PHOB"/>
    <property type="match status" value="1"/>
</dbReference>
<evidence type="ECO:0000313" key="6">
    <source>
        <dbReference type="Proteomes" id="UP000095210"/>
    </source>
</evidence>
<keyword evidence="2 3" id="KW-0238">DNA-binding</keyword>
<comment type="similarity">
    <text evidence="1">Belongs to the AfsR/DnrI/RedD regulatory family.</text>
</comment>
<accession>A0AAC9HSV2</accession>
<dbReference type="InterPro" id="IPR027417">
    <property type="entry name" value="P-loop_NTPase"/>
</dbReference>
<gene>
    <name evidence="5" type="ORF">TL08_21145</name>
</gene>
<evidence type="ECO:0000256" key="1">
    <source>
        <dbReference type="ARBA" id="ARBA00005820"/>
    </source>
</evidence>
<dbReference type="GO" id="GO:0000160">
    <property type="term" value="P:phosphorelay signal transduction system"/>
    <property type="evidence" value="ECO:0007669"/>
    <property type="project" value="InterPro"/>
</dbReference>
<evidence type="ECO:0000259" key="4">
    <source>
        <dbReference type="PROSITE" id="PS51755"/>
    </source>
</evidence>
<dbReference type="AlphaFoldDB" id="A0AAC9HSV2"/>
<dbReference type="Proteomes" id="UP000095210">
    <property type="component" value="Chromosome"/>
</dbReference>
<dbReference type="Pfam" id="PF03704">
    <property type="entry name" value="BTAD"/>
    <property type="match status" value="1"/>
</dbReference>
<dbReference type="GO" id="GO:0006355">
    <property type="term" value="P:regulation of DNA-templated transcription"/>
    <property type="evidence" value="ECO:0007669"/>
    <property type="project" value="InterPro"/>
</dbReference>
<dbReference type="InterPro" id="IPR001867">
    <property type="entry name" value="OmpR/PhoB-type_DNA-bd"/>
</dbReference>
<dbReference type="SUPFAM" id="SSF46894">
    <property type="entry name" value="C-terminal effector domain of the bipartite response regulators"/>
    <property type="match status" value="1"/>
</dbReference>
<evidence type="ECO:0000256" key="3">
    <source>
        <dbReference type="PROSITE-ProRule" id="PRU01091"/>
    </source>
</evidence>